<keyword evidence="4" id="KW-0052">Apoplast</keyword>
<comment type="function">
    <text evidence="4">Dirigent proteins impart stereoselectivity on the phenoxy radical-coupling reaction, yielding optically active lignans from two molecules of coniferyl alcohol in the biosynthesis of lignans, flavonolignans, and alkaloids and thus plays a central role in plant secondary metabolism.</text>
</comment>
<evidence type="ECO:0000313" key="6">
    <source>
        <dbReference type="Proteomes" id="UP000298652"/>
    </source>
</evidence>
<dbReference type="PANTHER" id="PTHR21495">
    <property type="entry name" value="NUCLEOPORIN-RELATED"/>
    <property type="match status" value="1"/>
</dbReference>
<accession>A0A4U6TEC9</accession>
<evidence type="ECO:0000313" key="5">
    <source>
        <dbReference type="EMBL" id="TKV99871.1"/>
    </source>
</evidence>
<evidence type="ECO:0000256" key="1">
    <source>
        <dbReference type="ARBA" id="ARBA00010746"/>
    </source>
</evidence>
<reference evidence="5" key="1">
    <citation type="submission" date="2019-03" db="EMBL/GenBank/DDBJ databases">
        <title>WGS assembly of Setaria viridis.</title>
        <authorList>
            <person name="Huang P."/>
            <person name="Jenkins J."/>
            <person name="Grimwood J."/>
            <person name="Barry K."/>
            <person name="Healey A."/>
            <person name="Mamidi S."/>
            <person name="Sreedasyam A."/>
            <person name="Shu S."/>
            <person name="Feldman M."/>
            <person name="Wu J."/>
            <person name="Yu Y."/>
            <person name="Chen C."/>
            <person name="Johnson J."/>
            <person name="Rokhsar D."/>
            <person name="Baxter I."/>
            <person name="Schmutz J."/>
            <person name="Brutnell T."/>
            <person name="Kellogg E."/>
        </authorList>
    </citation>
    <scope>NUCLEOTIDE SEQUENCE [LARGE SCALE GENOMIC DNA]</scope>
</reference>
<name>A0A4U6TEC9_SETVI</name>
<proteinExistence type="inferred from homology"/>
<comment type="subcellular location">
    <subcellularLocation>
        <location evidence="4">Secreted</location>
        <location evidence="4">Extracellular space</location>
        <location evidence="4">Apoplast</location>
    </subcellularLocation>
</comment>
<keyword evidence="4" id="KW-0732">Signal</keyword>
<dbReference type="GO" id="GO:0048046">
    <property type="term" value="C:apoplast"/>
    <property type="evidence" value="ECO:0007669"/>
    <property type="project" value="UniProtKB-SubCell"/>
</dbReference>
<dbReference type="GO" id="GO:0009699">
    <property type="term" value="P:phenylpropanoid biosynthetic process"/>
    <property type="evidence" value="ECO:0007669"/>
    <property type="project" value="UniProtKB-ARBA"/>
</dbReference>
<evidence type="ECO:0000256" key="3">
    <source>
        <dbReference type="ARBA" id="ARBA00022525"/>
    </source>
</evidence>
<feature type="signal peptide" evidence="4">
    <location>
        <begin position="1"/>
        <end position="21"/>
    </location>
</feature>
<dbReference type="Proteomes" id="UP000298652">
    <property type="component" value="Chromosome 8"/>
</dbReference>
<dbReference type="Pfam" id="PF03018">
    <property type="entry name" value="Dirigent"/>
    <property type="match status" value="1"/>
</dbReference>
<gene>
    <name evidence="5" type="ORF">SEVIR_8G072800v2</name>
</gene>
<evidence type="ECO:0000256" key="4">
    <source>
        <dbReference type="RuleBase" id="RU363099"/>
    </source>
</evidence>
<dbReference type="InterPro" id="IPR004265">
    <property type="entry name" value="Dirigent"/>
</dbReference>
<dbReference type="OMA" id="MADPYCD"/>
<dbReference type="InterPro" id="IPR044859">
    <property type="entry name" value="Allene_oxi_cyc_Dirigent"/>
</dbReference>
<evidence type="ECO:0000256" key="2">
    <source>
        <dbReference type="ARBA" id="ARBA00011738"/>
    </source>
</evidence>
<dbReference type="AlphaFoldDB" id="A0A4U6TEC9"/>
<organism evidence="5 6">
    <name type="scientific">Setaria viridis</name>
    <name type="common">Green bristlegrass</name>
    <name type="synonym">Setaria italica subsp. viridis</name>
    <dbReference type="NCBI Taxonomy" id="4556"/>
    <lineage>
        <taxon>Eukaryota</taxon>
        <taxon>Viridiplantae</taxon>
        <taxon>Streptophyta</taxon>
        <taxon>Embryophyta</taxon>
        <taxon>Tracheophyta</taxon>
        <taxon>Spermatophyta</taxon>
        <taxon>Magnoliopsida</taxon>
        <taxon>Liliopsida</taxon>
        <taxon>Poales</taxon>
        <taxon>Poaceae</taxon>
        <taxon>PACMAD clade</taxon>
        <taxon>Panicoideae</taxon>
        <taxon>Panicodae</taxon>
        <taxon>Paniceae</taxon>
        <taxon>Cenchrinae</taxon>
        <taxon>Setaria</taxon>
    </lineage>
</organism>
<dbReference type="Gene3D" id="2.40.480.10">
    <property type="entry name" value="Allene oxide cyclase-like"/>
    <property type="match status" value="1"/>
</dbReference>
<keyword evidence="3 4" id="KW-0964">Secreted</keyword>
<dbReference type="EMBL" id="CM016559">
    <property type="protein sequence ID" value="TKV99871.1"/>
    <property type="molecule type" value="Genomic_DNA"/>
</dbReference>
<comment type="subunit">
    <text evidence="2 4">Homodimer.</text>
</comment>
<sequence length="186" mass="20671">MATLSNSLIFLCFLLLPAVLAFEGPHRESYPCPYNCPLSKETHLRMYSHQFPASGANPNEVAWPGWAADHWLLTWGPDPNQNIAGRARGFHLLTGETGKDWYISHIYVFQDDSRFAGSTIQVLGMLNGEWSIIGGTGAFYNARGYIKYKEVPSTIISNITDIVRELDVHIFTRETSTVANGGPVPI</sequence>
<keyword evidence="6" id="KW-1185">Reference proteome</keyword>
<comment type="similarity">
    <text evidence="1 4">Belongs to the plant dirigent protein family.</text>
</comment>
<dbReference type="Gramene" id="TKV99871">
    <property type="protein sequence ID" value="TKV99871"/>
    <property type="gene ID" value="SEVIR_8G072800v2"/>
</dbReference>
<protein>
    <recommendedName>
        <fullName evidence="4">Dirigent protein</fullName>
    </recommendedName>
</protein>
<feature type="chain" id="PRO_5021043008" description="Dirigent protein" evidence="4">
    <location>
        <begin position="22"/>
        <end position="186"/>
    </location>
</feature>